<gene>
    <name evidence="14" type="ORF">HGIII-34</name>
</gene>
<evidence type="ECO:0000256" key="4">
    <source>
        <dbReference type="ARBA" id="ARBA00022679"/>
    </source>
</evidence>
<evidence type="ECO:0000256" key="11">
    <source>
        <dbReference type="RuleBase" id="RU368081"/>
    </source>
</evidence>
<sequence length="454" mass="50512">MIGVNVMVKVWLEVYGCSSSLSDGEIIAGIIVGKGYELASNFDEADASIIVTCVVKDATANRMVERIKRLSSKPLVVAGCMAKAEPNRIRRFNPRASIVGPNAIDRVDTALASALDGKGIVLLDGSMQKVGLPKIRVNPVISMVQIGSGCLSECTFCETRIAKGRLTSYRIGDIVRQVREDVEQGCREVWLTSTDNGAYGRDIGTNLVELIKAVCSIDAEFMIRVGMMNPQYLPLMLDDLIEAYRDDKVFKFIHIPVQSGSDRVLRLMRRGHRASTFIDMVKRFRRELKLCTIATDMIVGFPSESEEDFDASIDLLLEVEPDIVNVSKYSARPGTEASRMEQLSKQVINERSKVMHDVVSRVCYSRNLAWKGWEGTVLVDELTDAGGGVQGRNFAYKPIYLIRKGRADNNYDDYSNGHNSFNNDVNNARRLLGSWIRVRIDRVTTHSLVGSIID</sequence>
<dbReference type="Gene3D" id="3.40.50.12160">
    <property type="entry name" value="Methylthiotransferase, N-terminal domain"/>
    <property type="match status" value="1"/>
</dbReference>
<dbReference type="PROSITE" id="PS51449">
    <property type="entry name" value="MTTASE_N"/>
    <property type="match status" value="1"/>
</dbReference>
<accession>Q4LEG4</accession>
<evidence type="ECO:0000256" key="7">
    <source>
        <dbReference type="ARBA" id="ARBA00022723"/>
    </source>
</evidence>
<dbReference type="InterPro" id="IPR006638">
    <property type="entry name" value="Elp3/MiaA/NifB-like_rSAM"/>
</dbReference>
<dbReference type="InterPro" id="IPR006466">
    <property type="entry name" value="MiaB-like_arc_euk"/>
</dbReference>
<keyword evidence="9 11" id="KW-0411">Iron-sulfur</keyword>
<dbReference type="InterPro" id="IPR058240">
    <property type="entry name" value="rSAM_sf"/>
</dbReference>
<keyword evidence="4 11" id="KW-0808">Transferase</keyword>
<dbReference type="NCBIfam" id="TIGR00089">
    <property type="entry name" value="MiaB/RimO family radical SAM methylthiotransferase"/>
    <property type="match status" value="1"/>
</dbReference>
<dbReference type="GO" id="GO:0035598">
    <property type="term" value="F:tRNA (N(6)-L-threonylcarbamoyladenosine(37)-C(2))-methylthiotransferase activity"/>
    <property type="evidence" value="ECO:0007669"/>
    <property type="project" value="UniProtKB-UniRule"/>
</dbReference>
<protein>
    <recommendedName>
        <fullName evidence="11">tRNA-t(6)A37 methylthiotransferase</fullName>
        <ecNumber evidence="11">2.8.4.5</ecNumber>
    </recommendedName>
</protein>
<reference evidence="14" key="1">
    <citation type="journal article" date="2005" name="Environ. Microbiol.">
        <title>Genetic and functional properties of uncultivated thermophilic crenarchaeotes from a subsurface gold mine as revealed by analysis of genome fragments.</title>
        <authorList>
            <person name="Nunoura T."/>
            <person name="Hirayama H."/>
            <person name="Takami H."/>
            <person name="Oida H."/>
            <person name="Nishi S."/>
            <person name="Shimamura S."/>
            <person name="Suzuki Y."/>
            <person name="Inagaki F."/>
            <person name="Takai K."/>
            <person name="Nealson K.H."/>
            <person name="Horikoshi K."/>
        </authorList>
    </citation>
    <scope>NUCLEOTIDE SEQUENCE</scope>
</reference>
<name>Q4LEG4_9ARCH</name>
<evidence type="ECO:0000313" key="14">
    <source>
        <dbReference type="EMBL" id="BAE03259.1"/>
    </source>
</evidence>
<dbReference type="PANTHER" id="PTHR11918:SF45">
    <property type="entry name" value="THREONYLCARBAMOYLADENOSINE TRNA METHYLTHIOTRANSFERASE"/>
    <property type="match status" value="1"/>
</dbReference>
<dbReference type="Gene3D" id="3.80.30.20">
    <property type="entry name" value="tm_1862 like domain"/>
    <property type="match status" value="1"/>
</dbReference>
<feature type="domain" description="MTTase N-terminal" evidence="12">
    <location>
        <begin position="8"/>
        <end position="116"/>
    </location>
</feature>
<evidence type="ECO:0000256" key="10">
    <source>
        <dbReference type="ARBA" id="ARBA00051661"/>
    </source>
</evidence>
<comment type="catalytic activity">
    <reaction evidence="10 11">
        <text>N(6)-L-threonylcarbamoyladenosine(37) in tRNA + (sulfur carrier)-SH + AH2 + 2 S-adenosyl-L-methionine = 2-methylsulfanyl-N(6)-L-threonylcarbamoyladenosine(37) in tRNA + (sulfur carrier)-H + 5'-deoxyadenosine + L-methionine + A + S-adenosyl-L-homocysteine + 2 H(+)</text>
        <dbReference type="Rhea" id="RHEA:37075"/>
        <dbReference type="Rhea" id="RHEA-COMP:10163"/>
        <dbReference type="Rhea" id="RHEA-COMP:11092"/>
        <dbReference type="Rhea" id="RHEA-COMP:14737"/>
        <dbReference type="Rhea" id="RHEA-COMP:14739"/>
        <dbReference type="ChEBI" id="CHEBI:13193"/>
        <dbReference type="ChEBI" id="CHEBI:15378"/>
        <dbReference type="ChEBI" id="CHEBI:17319"/>
        <dbReference type="ChEBI" id="CHEBI:17499"/>
        <dbReference type="ChEBI" id="CHEBI:29917"/>
        <dbReference type="ChEBI" id="CHEBI:57844"/>
        <dbReference type="ChEBI" id="CHEBI:57856"/>
        <dbReference type="ChEBI" id="CHEBI:59789"/>
        <dbReference type="ChEBI" id="CHEBI:64428"/>
        <dbReference type="ChEBI" id="CHEBI:74418"/>
        <dbReference type="ChEBI" id="CHEBI:74420"/>
        <dbReference type="EC" id="2.8.4.5"/>
    </reaction>
</comment>
<keyword evidence="7 11" id="KW-0479">Metal-binding</keyword>
<evidence type="ECO:0000256" key="2">
    <source>
        <dbReference type="ARBA" id="ARBA00008616"/>
    </source>
</evidence>
<dbReference type="GO" id="GO:0046872">
    <property type="term" value="F:metal ion binding"/>
    <property type="evidence" value="ECO:0007669"/>
    <property type="project" value="UniProtKB-UniRule"/>
</dbReference>
<evidence type="ECO:0000256" key="3">
    <source>
        <dbReference type="ARBA" id="ARBA00022485"/>
    </source>
</evidence>
<dbReference type="EMBL" id="AB201308">
    <property type="protein sequence ID" value="BAE03259.1"/>
    <property type="molecule type" value="Genomic_DNA"/>
</dbReference>
<evidence type="ECO:0000256" key="1">
    <source>
        <dbReference type="ARBA" id="ARBA00002399"/>
    </source>
</evidence>
<dbReference type="SMART" id="SM00729">
    <property type="entry name" value="Elp3"/>
    <property type="match status" value="1"/>
</dbReference>
<dbReference type="InterPro" id="IPR013848">
    <property type="entry name" value="Methylthiotransferase_N"/>
</dbReference>
<evidence type="ECO:0000256" key="9">
    <source>
        <dbReference type="ARBA" id="ARBA00023014"/>
    </source>
</evidence>
<dbReference type="PROSITE" id="PS51918">
    <property type="entry name" value="RADICAL_SAM"/>
    <property type="match status" value="1"/>
</dbReference>
<dbReference type="InterPro" id="IPR005839">
    <property type="entry name" value="Methylthiotransferase"/>
</dbReference>
<dbReference type="Pfam" id="PF00919">
    <property type="entry name" value="UPF0004"/>
    <property type="match status" value="1"/>
</dbReference>
<dbReference type="InterPro" id="IPR020612">
    <property type="entry name" value="Methylthiotransferase_CS"/>
</dbReference>
<dbReference type="FunFam" id="3.80.30.20:FF:000002">
    <property type="entry name" value="threonylcarbamoyladenosine tRNA methylthiotransferase isoform X2"/>
    <property type="match status" value="1"/>
</dbReference>
<dbReference type="AlphaFoldDB" id="Q4LEG4"/>
<dbReference type="EC" id="2.8.4.5" evidence="11"/>
<organism evidence="14">
    <name type="scientific">uncultured Candidatus Nitrosocaldus sp</name>
    <dbReference type="NCBI Taxonomy" id="766501"/>
    <lineage>
        <taxon>Archaea</taxon>
        <taxon>Nitrososphaerota</taxon>
        <taxon>Nitrososphaeria</taxon>
        <taxon>Candidatus Nitrosocaldales</taxon>
        <taxon>Candidatus Nitrosocaldaceae</taxon>
        <taxon>Candidatus Nitrosocaldus</taxon>
        <taxon>environmental samples</taxon>
    </lineage>
</organism>
<keyword evidence="6 11" id="KW-0819">tRNA processing</keyword>
<dbReference type="PANTHER" id="PTHR11918">
    <property type="entry name" value="RADICAL SAM PROTEINS"/>
    <property type="match status" value="1"/>
</dbReference>
<evidence type="ECO:0000256" key="8">
    <source>
        <dbReference type="ARBA" id="ARBA00023004"/>
    </source>
</evidence>
<dbReference type="PROSITE" id="PS01278">
    <property type="entry name" value="MTTASE_RADICAL"/>
    <property type="match status" value="1"/>
</dbReference>
<keyword evidence="3 11" id="KW-0004">4Fe-4S</keyword>
<evidence type="ECO:0000259" key="13">
    <source>
        <dbReference type="PROSITE" id="PS51918"/>
    </source>
</evidence>
<proteinExistence type="inferred from homology"/>
<dbReference type="GO" id="GO:0051539">
    <property type="term" value="F:4 iron, 4 sulfur cluster binding"/>
    <property type="evidence" value="ECO:0007669"/>
    <property type="project" value="UniProtKB-UniRule"/>
</dbReference>
<keyword evidence="8 11" id="KW-0408">Iron</keyword>
<dbReference type="SFLD" id="SFLDS00029">
    <property type="entry name" value="Radical_SAM"/>
    <property type="match status" value="1"/>
</dbReference>
<comment type="cofactor">
    <cofactor evidence="11">
        <name>[4Fe-4S] cluster</name>
        <dbReference type="ChEBI" id="CHEBI:49883"/>
    </cofactor>
    <text evidence="11">Binds 1 or 2 [4Fe-4S] cluster. One cluster is coordinated with 3 cysteines and an exchangeable S-adenosyl-L-methionine.</text>
</comment>
<feature type="domain" description="Radical SAM core" evidence="13">
    <location>
        <begin position="136"/>
        <end position="366"/>
    </location>
</feature>
<dbReference type="SUPFAM" id="SSF102114">
    <property type="entry name" value="Radical SAM enzymes"/>
    <property type="match status" value="1"/>
</dbReference>
<dbReference type="Pfam" id="PF04055">
    <property type="entry name" value="Radical_SAM"/>
    <property type="match status" value="1"/>
</dbReference>
<evidence type="ECO:0000256" key="6">
    <source>
        <dbReference type="ARBA" id="ARBA00022694"/>
    </source>
</evidence>
<comment type="similarity">
    <text evidence="2 11">Belongs to the methylthiotransferase family. CDKAL1 subfamily.</text>
</comment>
<comment type="function">
    <text evidence="1 11">Catalyzes the methylthiolation of N6-threonylcarbamoyladenosine (t(6)A), leading to the formation of 2-methylthio-N6-threonylcarbamoyladenosine (ms(2)t(6)A) at position 37 in tRNAs that read codons beginning with adenine.</text>
</comment>
<keyword evidence="5 11" id="KW-0949">S-adenosyl-L-methionine</keyword>
<dbReference type="SFLD" id="SFLDG01082">
    <property type="entry name" value="B12-binding_domain_containing"/>
    <property type="match status" value="1"/>
</dbReference>
<dbReference type="NCBIfam" id="TIGR01578">
    <property type="entry name" value="MiaB-like-B"/>
    <property type="match status" value="1"/>
</dbReference>
<dbReference type="InterPro" id="IPR038135">
    <property type="entry name" value="Methylthiotransferase_N_sf"/>
</dbReference>
<evidence type="ECO:0000256" key="5">
    <source>
        <dbReference type="ARBA" id="ARBA00022691"/>
    </source>
</evidence>
<evidence type="ECO:0000259" key="12">
    <source>
        <dbReference type="PROSITE" id="PS51449"/>
    </source>
</evidence>
<dbReference type="InterPro" id="IPR007197">
    <property type="entry name" value="rSAM"/>
</dbReference>
<dbReference type="InterPro" id="IPR023404">
    <property type="entry name" value="rSAM_horseshoe"/>
</dbReference>